<accession>A0A2R5GHX4</accession>
<dbReference type="GO" id="GO:0001006">
    <property type="term" value="F:RNA polymerase III type 3 promoter sequence-specific DNA binding"/>
    <property type="evidence" value="ECO:0007669"/>
    <property type="project" value="TreeGrafter"/>
</dbReference>
<dbReference type="Pfam" id="PF00249">
    <property type="entry name" value="Myb_DNA-binding"/>
    <property type="match status" value="1"/>
</dbReference>
<dbReference type="InterPro" id="IPR051575">
    <property type="entry name" value="Myb-like_DNA-bd"/>
</dbReference>
<dbReference type="InParanoid" id="A0A2R5GHX4"/>
<feature type="domain" description="Myb-like" evidence="7">
    <location>
        <begin position="67"/>
        <end position="118"/>
    </location>
</feature>
<keyword evidence="1" id="KW-0805">Transcription regulation</keyword>
<dbReference type="InterPro" id="IPR009057">
    <property type="entry name" value="Homeodomain-like_sf"/>
</dbReference>
<gene>
    <name evidence="9" type="ORF">FCC1311_036962</name>
</gene>
<dbReference type="Pfam" id="PF13921">
    <property type="entry name" value="Myb_DNA-bind_6"/>
    <property type="match status" value="1"/>
</dbReference>
<evidence type="ECO:0000259" key="8">
    <source>
        <dbReference type="PROSITE" id="PS51294"/>
    </source>
</evidence>
<feature type="domain" description="HTH myb-type" evidence="8">
    <location>
        <begin position="71"/>
        <end position="122"/>
    </location>
</feature>
<evidence type="ECO:0000256" key="3">
    <source>
        <dbReference type="ARBA" id="ARBA00023163"/>
    </source>
</evidence>
<evidence type="ECO:0000256" key="2">
    <source>
        <dbReference type="ARBA" id="ARBA00023125"/>
    </source>
</evidence>
<evidence type="ECO:0000256" key="1">
    <source>
        <dbReference type="ARBA" id="ARBA00023015"/>
    </source>
</evidence>
<dbReference type="OrthoDB" id="2143914at2759"/>
<dbReference type="Gene3D" id="1.10.10.60">
    <property type="entry name" value="Homeodomain-like"/>
    <property type="match status" value="3"/>
</dbReference>
<dbReference type="GO" id="GO:0042795">
    <property type="term" value="P:snRNA transcription by RNA polymerase II"/>
    <property type="evidence" value="ECO:0007669"/>
    <property type="project" value="TreeGrafter"/>
</dbReference>
<proteinExistence type="predicted"/>
<evidence type="ECO:0000313" key="9">
    <source>
        <dbReference type="EMBL" id="GBG27474.1"/>
    </source>
</evidence>
<evidence type="ECO:0000256" key="4">
    <source>
        <dbReference type="ARBA" id="ARBA00023242"/>
    </source>
</evidence>
<dbReference type="PANTHER" id="PTHR46621">
    <property type="entry name" value="SNRNA-ACTIVATING PROTEIN COMPLEX SUBUNIT 4"/>
    <property type="match status" value="1"/>
</dbReference>
<reference evidence="9 10" key="1">
    <citation type="submission" date="2017-12" db="EMBL/GenBank/DDBJ databases">
        <title>Sequencing, de novo assembly and annotation of complete genome of a new Thraustochytrid species, strain FCC1311.</title>
        <authorList>
            <person name="Sedici K."/>
            <person name="Godart F."/>
            <person name="Aiese Cigliano R."/>
            <person name="Sanseverino W."/>
            <person name="Barakat M."/>
            <person name="Ortet P."/>
            <person name="Marechal E."/>
            <person name="Cagnac O."/>
            <person name="Amato A."/>
        </authorList>
    </citation>
    <scope>NUCLEOTIDE SEQUENCE [LARGE SCALE GENOMIC DNA]</scope>
</reference>
<dbReference type="GO" id="GO:0000978">
    <property type="term" value="F:RNA polymerase II cis-regulatory region sequence-specific DNA binding"/>
    <property type="evidence" value="ECO:0007669"/>
    <property type="project" value="TreeGrafter"/>
</dbReference>
<comment type="caution">
    <text evidence="9">The sequence shown here is derived from an EMBL/GenBank/DDBJ whole genome shotgun (WGS) entry which is preliminary data.</text>
</comment>
<dbReference type="PROSITE" id="PS51294">
    <property type="entry name" value="HTH_MYB"/>
    <property type="match status" value="3"/>
</dbReference>
<dbReference type="CDD" id="cd00167">
    <property type="entry name" value="SANT"/>
    <property type="match status" value="3"/>
</dbReference>
<sequence>MYATSYAPESQQQPDGAWPPSQRSRQHNFAPTLRNAASSGAATRTSSSSSSSSGDATSSENASQTTKGKSVRRRWTPEEDELLRRAVKKYNCQQWKKIATEVPGRSHVQCLQRWNKSLDPDVIKGRWTTEEDNLLLDIVAKNPHMKNWGFAAKYIPGRSAKQCRERYLNHLNPTIRRDAWTAEEDAFILEAQQRLGNKWSEIASYLPGSLILILFIFVFVSNCLVGLETSV</sequence>
<feature type="compositionally biased region" description="Low complexity" evidence="5">
    <location>
        <begin position="36"/>
        <end position="63"/>
    </location>
</feature>
<dbReference type="GO" id="GO:0019185">
    <property type="term" value="C:snRNA-activating protein complex"/>
    <property type="evidence" value="ECO:0007669"/>
    <property type="project" value="TreeGrafter"/>
</dbReference>
<dbReference type="PANTHER" id="PTHR46621:SF1">
    <property type="entry name" value="SNRNA-ACTIVATING PROTEIN COMPLEX SUBUNIT 4"/>
    <property type="match status" value="1"/>
</dbReference>
<dbReference type="SUPFAM" id="SSF46689">
    <property type="entry name" value="Homeodomain-like"/>
    <property type="match status" value="2"/>
</dbReference>
<dbReference type="InterPro" id="IPR017930">
    <property type="entry name" value="Myb_dom"/>
</dbReference>
<evidence type="ECO:0000256" key="6">
    <source>
        <dbReference type="SAM" id="Phobius"/>
    </source>
</evidence>
<feature type="domain" description="Myb-like" evidence="7">
    <location>
        <begin position="119"/>
        <end position="171"/>
    </location>
</feature>
<dbReference type="EMBL" id="BEYU01000031">
    <property type="protein sequence ID" value="GBG27474.1"/>
    <property type="molecule type" value="Genomic_DNA"/>
</dbReference>
<evidence type="ECO:0000259" key="7">
    <source>
        <dbReference type="PROSITE" id="PS50090"/>
    </source>
</evidence>
<organism evidence="9 10">
    <name type="scientific">Hondaea fermentalgiana</name>
    <dbReference type="NCBI Taxonomy" id="2315210"/>
    <lineage>
        <taxon>Eukaryota</taxon>
        <taxon>Sar</taxon>
        <taxon>Stramenopiles</taxon>
        <taxon>Bigyra</taxon>
        <taxon>Labyrinthulomycetes</taxon>
        <taxon>Thraustochytrida</taxon>
        <taxon>Thraustochytriidae</taxon>
        <taxon>Hondaea</taxon>
    </lineage>
</organism>
<feature type="domain" description="HTH myb-type" evidence="8">
    <location>
        <begin position="176"/>
        <end position="208"/>
    </location>
</feature>
<keyword evidence="6" id="KW-0812">Transmembrane</keyword>
<feature type="region of interest" description="Disordered" evidence="5">
    <location>
        <begin position="1"/>
        <end position="77"/>
    </location>
</feature>
<feature type="transmembrane region" description="Helical" evidence="6">
    <location>
        <begin position="202"/>
        <end position="227"/>
    </location>
</feature>
<evidence type="ECO:0000256" key="5">
    <source>
        <dbReference type="SAM" id="MobiDB-lite"/>
    </source>
</evidence>
<keyword evidence="4" id="KW-0539">Nucleus</keyword>
<keyword evidence="6" id="KW-1133">Transmembrane helix</keyword>
<keyword evidence="3" id="KW-0804">Transcription</keyword>
<keyword evidence="6" id="KW-0472">Membrane</keyword>
<dbReference type="PROSITE" id="PS50090">
    <property type="entry name" value="MYB_LIKE"/>
    <property type="match status" value="3"/>
</dbReference>
<protein>
    <submittedName>
        <fullName evidence="9">Transcription factor MYB3R-5</fullName>
    </submittedName>
</protein>
<feature type="domain" description="HTH myb-type" evidence="8">
    <location>
        <begin position="124"/>
        <end position="175"/>
    </location>
</feature>
<keyword evidence="2" id="KW-0238">DNA-binding</keyword>
<dbReference type="InterPro" id="IPR001005">
    <property type="entry name" value="SANT/Myb"/>
</dbReference>
<name>A0A2R5GHX4_9STRA</name>
<keyword evidence="10" id="KW-1185">Reference proteome</keyword>
<dbReference type="GO" id="GO:0042796">
    <property type="term" value="P:snRNA transcription by RNA polymerase III"/>
    <property type="evidence" value="ECO:0007669"/>
    <property type="project" value="TreeGrafter"/>
</dbReference>
<dbReference type="SMART" id="SM00717">
    <property type="entry name" value="SANT"/>
    <property type="match status" value="3"/>
</dbReference>
<feature type="domain" description="Myb-like" evidence="7">
    <location>
        <begin position="172"/>
        <end position="208"/>
    </location>
</feature>
<dbReference type="AlphaFoldDB" id="A0A2R5GHX4"/>
<dbReference type="FunFam" id="1.10.10.60:FF:000016">
    <property type="entry name" value="Transcriptional activator Myb isoform A"/>
    <property type="match status" value="1"/>
</dbReference>
<dbReference type="Proteomes" id="UP000241890">
    <property type="component" value="Unassembled WGS sequence"/>
</dbReference>
<evidence type="ECO:0000313" key="10">
    <source>
        <dbReference type="Proteomes" id="UP000241890"/>
    </source>
</evidence>